<dbReference type="GO" id="GO:0006281">
    <property type="term" value="P:DNA repair"/>
    <property type="evidence" value="ECO:0007669"/>
    <property type="project" value="UniProtKB-KW"/>
</dbReference>
<evidence type="ECO:0000256" key="7">
    <source>
        <dbReference type="RuleBase" id="RU003991"/>
    </source>
</evidence>
<sequence>MNFMEINETREIFARNLRRIASEKQITQSDIVSATNCSSATVSDWFNGKKYPRPNRMQRIADTLGVCMSDLIEDQFSKSPLPKDALPFNPTHRIPILGRISAGLPLYAEEHIEGWTYTELNGGAEYFALRVHGDSMDALGIKDGYLVDVRRQDMVENGEVAIVMVGDDEATMKRFYQDGDTVTLMPQSTNPAHMPQIYNLKETPIRVIGKVVKAEFQVL</sequence>
<dbReference type="AlphaFoldDB" id="A0A252F720"/>
<dbReference type="InterPro" id="IPR001387">
    <property type="entry name" value="Cro/C1-type_HTH"/>
</dbReference>
<dbReference type="GO" id="GO:0009432">
    <property type="term" value="P:SOS response"/>
    <property type="evidence" value="ECO:0007669"/>
    <property type="project" value="UniProtKB-KW"/>
</dbReference>
<keyword evidence="4 7" id="KW-0068">Autocatalytic cleavage</keyword>
<keyword evidence="3 7" id="KW-0378">Hydrolase</keyword>
<dbReference type="CDD" id="cd06529">
    <property type="entry name" value="S24_LexA-like"/>
    <property type="match status" value="1"/>
</dbReference>
<feature type="domain" description="HTH cro/C1-type" evidence="8">
    <location>
        <begin position="17"/>
        <end position="71"/>
    </location>
</feature>
<dbReference type="InterPro" id="IPR036286">
    <property type="entry name" value="LexA/Signal_pep-like_sf"/>
</dbReference>
<proteinExistence type="inferred from homology"/>
<evidence type="ECO:0000313" key="10">
    <source>
        <dbReference type="Proteomes" id="UP000194903"/>
    </source>
</evidence>
<gene>
    <name evidence="9" type="ORF">CBW42_03045</name>
</gene>
<organism evidence="9 10">
    <name type="scientific">Butyricicoccus porcorum</name>
    <dbReference type="NCBI Taxonomy" id="1945634"/>
    <lineage>
        <taxon>Bacteria</taxon>
        <taxon>Bacillati</taxon>
        <taxon>Bacillota</taxon>
        <taxon>Clostridia</taxon>
        <taxon>Eubacteriales</taxon>
        <taxon>Butyricicoccaceae</taxon>
        <taxon>Butyricicoccus</taxon>
    </lineage>
</organism>
<dbReference type="Pfam" id="PF13443">
    <property type="entry name" value="HTH_26"/>
    <property type="match status" value="1"/>
</dbReference>
<dbReference type="Proteomes" id="UP000194903">
    <property type="component" value="Unassembled WGS sequence"/>
</dbReference>
<name>A0A252F720_9FIRM</name>
<keyword evidence="5" id="KW-0234">DNA repair</keyword>
<comment type="similarity">
    <text evidence="1 7">Belongs to the peptidase S24 family.</text>
</comment>
<dbReference type="SUPFAM" id="SSF51306">
    <property type="entry name" value="LexA/Signal peptidase"/>
    <property type="match status" value="1"/>
</dbReference>
<dbReference type="Gene3D" id="1.10.260.40">
    <property type="entry name" value="lambda repressor-like DNA-binding domains"/>
    <property type="match status" value="1"/>
</dbReference>
<dbReference type="InterPro" id="IPR010982">
    <property type="entry name" value="Lambda_DNA-bd_dom_sf"/>
</dbReference>
<accession>A0A252F720</accession>
<evidence type="ECO:0000256" key="2">
    <source>
        <dbReference type="ARBA" id="ARBA00022763"/>
    </source>
</evidence>
<dbReference type="PANTHER" id="PTHR33516:SF2">
    <property type="entry name" value="LEXA REPRESSOR-RELATED"/>
    <property type="match status" value="1"/>
</dbReference>
<comment type="caution">
    <text evidence="9">The sequence shown here is derived from an EMBL/GenBank/DDBJ whole genome shotgun (WGS) entry which is preliminary data.</text>
</comment>
<dbReference type="InterPro" id="IPR050077">
    <property type="entry name" value="LexA_repressor"/>
</dbReference>
<evidence type="ECO:0000256" key="5">
    <source>
        <dbReference type="ARBA" id="ARBA00023204"/>
    </source>
</evidence>
<dbReference type="SMART" id="SM00530">
    <property type="entry name" value="HTH_XRE"/>
    <property type="match status" value="1"/>
</dbReference>
<evidence type="ECO:0000256" key="6">
    <source>
        <dbReference type="ARBA" id="ARBA00023236"/>
    </source>
</evidence>
<dbReference type="GO" id="GO:0006355">
    <property type="term" value="P:regulation of DNA-templated transcription"/>
    <property type="evidence" value="ECO:0007669"/>
    <property type="project" value="InterPro"/>
</dbReference>
<keyword evidence="2" id="KW-0227">DNA damage</keyword>
<dbReference type="InterPro" id="IPR039418">
    <property type="entry name" value="LexA-like"/>
</dbReference>
<dbReference type="CDD" id="cd00093">
    <property type="entry name" value="HTH_XRE"/>
    <property type="match status" value="1"/>
</dbReference>
<dbReference type="EMBL" id="NHOC01000002">
    <property type="protein sequence ID" value="OUM21554.1"/>
    <property type="molecule type" value="Genomic_DNA"/>
</dbReference>
<dbReference type="Gene3D" id="2.10.109.10">
    <property type="entry name" value="Umud Fragment, subunit A"/>
    <property type="match status" value="1"/>
</dbReference>
<evidence type="ECO:0000256" key="3">
    <source>
        <dbReference type="ARBA" id="ARBA00022801"/>
    </source>
</evidence>
<dbReference type="PANTHER" id="PTHR33516">
    <property type="entry name" value="LEXA REPRESSOR"/>
    <property type="match status" value="1"/>
</dbReference>
<evidence type="ECO:0000256" key="4">
    <source>
        <dbReference type="ARBA" id="ARBA00022813"/>
    </source>
</evidence>
<dbReference type="PROSITE" id="PS50943">
    <property type="entry name" value="HTH_CROC1"/>
    <property type="match status" value="1"/>
</dbReference>
<keyword evidence="6" id="KW-0742">SOS response</keyword>
<dbReference type="PRINTS" id="PR00726">
    <property type="entry name" value="LEXASERPTASE"/>
</dbReference>
<keyword evidence="10" id="KW-1185">Reference proteome</keyword>
<dbReference type="InterPro" id="IPR006197">
    <property type="entry name" value="Peptidase_S24_LexA"/>
</dbReference>
<dbReference type="Pfam" id="PF00717">
    <property type="entry name" value="Peptidase_S24"/>
    <property type="match status" value="1"/>
</dbReference>
<evidence type="ECO:0000259" key="8">
    <source>
        <dbReference type="PROSITE" id="PS50943"/>
    </source>
</evidence>
<dbReference type="SUPFAM" id="SSF47413">
    <property type="entry name" value="lambda repressor-like DNA-binding domains"/>
    <property type="match status" value="1"/>
</dbReference>
<evidence type="ECO:0000313" key="9">
    <source>
        <dbReference type="EMBL" id="OUM21554.1"/>
    </source>
</evidence>
<dbReference type="GO" id="GO:0003677">
    <property type="term" value="F:DNA binding"/>
    <property type="evidence" value="ECO:0007669"/>
    <property type="project" value="InterPro"/>
</dbReference>
<dbReference type="OrthoDB" id="9802364at2"/>
<dbReference type="InterPro" id="IPR015927">
    <property type="entry name" value="Peptidase_S24_S26A/B/C"/>
</dbReference>
<dbReference type="GO" id="GO:0016787">
    <property type="term" value="F:hydrolase activity"/>
    <property type="evidence" value="ECO:0007669"/>
    <property type="project" value="UniProtKB-KW"/>
</dbReference>
<evidence type="ECO:0000256" key="1">
    <source>
        <dbReference type="ARBA" id="ARBA00007484"/>
    </source>
</evidence>
<protein>
    <recommendedName>
        <fullName evidence="8">HTH cro/C1-type domain-containing protein</fullName>
    </recommendedName>
</protein>
<reference evidence="9 10" key="1">
    <citation type="submission" date="2017-05" db="EMBL/GenBank/DDBJ databases">
        <title>Butyricicoccus porcorum sp. nov. a butyrate-producing bacterium from the swine intestinal tract.</title>
        <authorList>
            <person name="Trachsel J."/>
            <person name="Humphrey S."/>
            <person name="Allen H.K."/>
        </authorList>
    </citation>
    <scope>NUCLEOTIDE SEQUENCE [LARGE SCALE GENOMIC DNA]</scope>
    <source>
        <strain evidence="9">BB10</strain>
    </source>
</reference>